<keyword evidence="6 7" id="KW-0503">Monooxygenase</keyword>
<evidence type="ECO:0000256" key="2">
    <source>
        <dbReference type="ARBA" id="ARBA00012113"/>
    </source>
</evidence>
<evidence type="ECO:0000313" key="10">
    <source>
        <dbReference type="Proteomes" id="UP000000427"/>
    </source>
</evidence>
<comment type="similarity">
    <text evidence="1 7">Belongs to the SsuD family.</text>
</comment>
<dbReference type="AlphaFoldDB" id="A0A0F7RG35"/>
<evidence type="ECO:0000256" key="7">
    <source>
        <dbReference type="HAMAP-Rule" id="MF_01229"/>
    </source>
</evidence>
<keyword evidence="4 7" id="KW-0288">FMN</keyword>
<sequence>MCKKMELLWFIPAYGDGRYLGTTKRGRAAEYGYYKQVAQAADYLGYTGVLLPTGQGCEDPWVLASALAAETEKLKFLVAVRPGLMSPTVAARMASTFDRISDGRLLINVVAGGDPVELQGDGLYLEHDERYEAADEFLKVWKSTLQGETISLEGKHMKVTDSKVVFPPVQTPYPPIYFGGSSDAGKEVAAEHSDVYLTWGEPPEQVKEKIEEVRKLAEEKGRSVRFGIRLHVIVRETEEEAWEEAERLIQYVDNETIELAQKTFARYDSVGQKRMTHLNKGTRESLEISPNLWAGIGLVRGGAGTALVGDPHTVAERIKEYEALGIDTFVLSGYPHLEEAYEVAELLFPLLKEDKKQENKIVGEMIADAYALKK</sequence>
<name>A0A0F7RG35_BACAN</name>
<dbReference type="EC" id="1.14.14.5" evidence="2 7"/>
<keyword evidence="3 7" id="KW-0285">Flavoprotein</keyword>
<comment type="catalytic activity">
    <reaction evidence="7">
        <text>an alkanesulfonate + FMNH2 + O2 = an aldehyde + FMN + sulfite + H2O + 2 H(+)</text>
        <dbReference type="Rhea" id="RHEA:23064"/>
        <dbReference type="ChEBI" id="CHEBI:15377"/>
        <dbReference type="ChEBI" id="CHEBI:15378"/>
        <dbReference type="ChEBI" id="CHEBI:15379"/>
        <dbReference type="ChEBI" id="CHEBI:17359"/>
        <dbReference type="ChEBI" id="CHEBI:17478"/>
        <dbReference type="ChEBI" id="CHEBI:57618"/>
        <dbReference type="ChEBI" id="CHEBI:58210"/>
        <dbReference type="ChEBI" id="CHEBI:134249"/>
        <dbReference type="EC" id="1.14.14.5"/>
    </reaction>
</comment>
<evidence type="ECO:0000256" key="5">
    <source>
        <dbReference type="ARBA" id="ARBA00023002"/>
    </source>
</evidence>
<dbReference type="GO" id="GO:0046306">
    <property type="term" value="P:alkanesulfonate catabolic process"/>
    <property type="evidence" value="ECO:0007669"/>
    <property type="project" value="TreeGrafter"/>
</dbReference>
<evidence type="ECO:0000256" key="3">
    <source>
        <dbReference type="ARBA" id="ARBA00022630"/>
    </source>
</evidence>
<dbReference type="Pfam" id="PF00296">
    <property type="entry name" value="Bac_luciferase"/>
    <property type="match status" value="1"/>
</dbReference>
<dbReference type="SUPFAM" id="SSF51679">
    <property type="entry name" value="Bacterial luciferase-like"/>
    <property type="match status" value="1"/>
</dbReference>
<dbReference type="NCBIfam" id="NF001939">
    <property type="entry name" value="PRK00719.1"/>
    <property type="match status" value="1"/>
</dbReference>
<organism evidence="9 10">
    <name type="scientific">Bacillus anthracis</name>
    <name type="common">anthrax bacterium</name>
    <dbReference type="NCBI Taxonomy" id="1392"/>
    <lineage>
        <taxon>Bacteria</taxon>
        <taxon>Bacillati</taxon>
        <taxon>Bacillota</taxon>
        <taxon>Bacilli</taxon>
        <taxon>Bacillales</taxon>
        <taxon>Bacillaceae</taxon>
        <taxon>Bacillus</taxon>
        <taxon>Bacillus cereus group</taxon>
    </lineage>
</organism>
<evidence type="ECO:0000256" key="6">
    <source>
        <dbReference type="ARBA" id="ARBA00023033"/>
    </source>
</evidence>
<dbReference type="GO" id="GO:0008726">
    <property type="term" value="F:alkanesulfonate monooxygenase activity"/>
    <property type="evidence" value="ECO:0007669"/>
    <property type="project" value="UniProtKB-UniRule"/>
</dbReference>
<keyword evidence="5 7" id="KW-0560">Oxidoreductase</keyword>
<dbReference type="NCBIfam" id="TIGR03565">
    <property type="entry name" value="alk_sulf_monoox"/>
    <property type="match status" value="1"/>
</dbReference>
<dbReference type="PANTHER" id="PTHR42847">
    <property type="entry name" value="ALKANESULFONATE MONOOXYGENASE"/>
    <property type="match status" value="1"/>
</dbReference>
<evidence type="ECO:0000259" key="8">
    <source>
        <dbReference type="Pfam" id="PF00296"/>
    </source>
</evidence>
<dbReference type="HAMAP" id="MF_01229">
    <property type="entry name" value="Alkanesulf_monooxygen"/>
    <property type="match status" value="1"/>
</dbReference>
<dbReference type="InterPro" id="IPR050172">
    <property type="entry name" value="SsuD_RutA_monooxygenase"/>
</dbReference>
<dbReference type="Proteomes" id="UP000000427">
    <property type="component" value="Chromosome"/>
</dbReference>
<dbReference type="PANTHER" id="PTHR42847:SF4">
    <property type="entry name" value="ALKANESULFONATE MONOOXYGENASE-RELATED"/>
    <property type="match status" value="1"/>
</dbReference>
<comment type="function">
    <text evidence="7">Catalyzes the desulfonation of aliphatic sulfonates.</text>
</comment>
<dbReference type="CDD" id="cd01094">
    <property type="entry name" value="Alkanesulfonate_monoxygenase"/>
    <property type="match status" value="1"/>
</dbReference>
<evidence type="ECO:0000256" key="1">
    <source>
        <dbReference type="ARBA" id="ARBA00007044"/>
    </source>
</evidence>
<dbReference type="KEGG" id="ban:BA_2919"/>
<reference evidence="9 10" key="1">
    <citation type="journal article" date="2003" name="Nature">
        <title>The genome sequence of Bacillus anthracis Ames and comparison to closely related bacteria.</title>
        <authorList>
            <person name="Read T.D."/>
            <person name="Peterson S.N."/>
            <person name="Tourasse N."/>
            <person name="Baillie L.W."/>
            <person name="Paulsen I.T."/>
            <person name="Nelson K.E."/>
            <person name="Tettelin H."/>
            <person name="Fouts D.E."/>
            <person name="Eisen J.A."/>
            <person name="Gill S.R."/>
            <person name="Holtzapple E.K."/>
            <person name="Okstad O.A."/>
            <person name="Helgason E."/>
            <person name="Rilstone J."/>
            <person name="Wu M."/>
            <person name="Kolonay J.F."/>
            <person name="Beanan M.J."/>
            <person name="Dodson R.J."/>
            <person name="Brinkac L.M."/>
            <person name="Gwinn M."/>
            <person name="DeBoy R.T."/>
            <person name="Madpu R."/>
            <person name="Daugherty S.C."/>
            <person name="Durkin A.S."/>
            <person name="Haft D.H."/>
            <person name="Nelson W.C."/>
            <person name="Peterson J.D."/>
            <person name="Pop M."/>
            <person name="Khouri H.M."/>
            <person name="Radune D."/>
            <person name="Benton J.L."/>
            <person name="Mahamoud Y."/>
            <person name="Jiang L."/>
            <person name="Hance I.R."/>
            <person name="Weidman J.F."/>
            <person name="Berry K.J."/>
            <person name="Plaut R.D."/>
            <person name="Wolf A.M."/>
            <person name="Watkins K.L."/>
            <person name="Nierman W.C."/>
            <person name="Hazen A."/>
            <person name="Cline R."/>
            <person name="Redmond C."/>
            <person name="Thwaite J.E."/>
            <person name="White O."/>
            <person name="Salzberg S.L."/>
            <person name="Thomason B."/>
            <person name="Friedlander A.M."/>
            <person name="Koehler T.M."/>
            <person name="Hanna P.C."/>
            <person name="Kolsto A.B."/>
            <person name="Fraser C.M."/>
        </authorList>
    </citation>
    <scope>NUCLEOTIDE SEQUENCE [LARGE SCALE GENOMIC DNA]</scope>
    <source>
        <strain evidence="10">Ames / isolate Porton</strain>
    </source>
</reference>
<proteinExistence type="inferred from homology"/>
<dbReference type="FunFam" id="3.20.20.30:FF:000001">
    <property type="entry name" value="Alkanesulfonate monooxygenase"/>
    <property type="match status" value="1"/>
</dbReference>
<accession>A0A0F7RG35</accession>
<dbReference type="InterPro" id="IPR036661">
    <property type="entry name" value="Luciferase-like_sf"/>
</dbReference>
<dbReference type="InterPro" id="IPR019911">
    <property type="entry name" value="Alkanesulphonate_mOase_FMN-dep"/>
</dbReference>
<dbReference type="Gene3D" id="3.20.20.30">
    <property type="entry name" value="Luciferase-like domain"/>
    <property type="match status" value="1"/>
</dbReference>
<evidence type="ECO:0000256" key="4">
    <source>
        <dbReference type="ARBA" id="ARBA00022643"/>
    </source>
</evidence>
<dbReference type="EMBL" id="AE016879">
    <property type="protein sequence ID" value="AAP26741.2"/>
    <property type="molecule type" value="Genomic_DNA"/>
</dbReference>
<feature type="domain" description="Luciferase-like" evidence="8">
    <location>
        <begin position="5"/>
        <end position="327"/>
    </location>
</feature>
<protein>
    <recommendedName>
        <fullName evidence="2 7">Alkanesulfonate monooxygenase</fullName>
        <ecNumber evidence="2 7">1.14.14.5</ecNumber>
    </recommendedName>
    <alternativeName>
        <fullName evidence="7">FMNH2-dependent aliphatic sulfonate monooxygenase</fullName>
    </alternativeName>
</protein>
<dbReference type="InterPro" id="IPR011251">
    <property type="entry name" value="Luciferase-like_dom"/>
</dbReference>
<gene>
    <name evidence="7 9" type="primary">ssuD</name>
    <name evidence="9" type="ordered locus">BA_2919</name>
</gene>
<evidence type="ECO:0000313" key="9">
    <source>
        <dbReference type="EMBL" id="AAP26741.2"/>
    </source>
</evidence>